<dbReference type="CTD" id="137418894"/>
<reference evidence="6" key="1">
    <citation type="submission" date="2025-08" db="UniProtKB">
        <authorList>
            <consortium name="RefSeq"/>
        </authorList>
    </citation>
    <scope>IDENTIFICATION</scope>
    <source>
        <tissue evidence="6">Kidney</tissue>
    </source>
</reference>
<evidence type="ECO:0000256" key="2">
    <source>
        <dbReference type="ARBA" id="ARBA00007959"/>
    </source>
</evidence>
<dbReference type="KEGG" id="pvp:105292544"/>
<protein>
    <submittedName>
        <fullName evidence="6">UPF0729 protein C18orf32 homolog</fullName>
    </submittedName>
</protein>
<dbReference type="OrthoDB" id="10062823at2759"/>
<dbReference type="GeneID" id="105292544"/>
<comment type="subunit">
    <text evidence="3">Interacts with DERL1 and AMFR.</text>
</comment>
<keyword evidence="5" id="KW-1185">Reference proteome</keyword>
<dbReference type="AlphaFoldDB" id="A0A6P3Q9A0"/>
<evidence type="ECO:0000256" key="1">
    <source>
        <dbReference type="ARBA" id="ARBA00002516"/>
    </source>
</evidence>
<dbReference type="KEGG" id="pgig:120585565"/>
<evidence type="ECO:0000256" key="3">
    <source>
        <dbReference type="ARBA" id="ARBA00011708"/>
    </source>
</evidence>
<comment type="similarity">
    <text evidence="2">Belongs to the UPF0729 family.</text>
</comment>
<evidence type="ECO:0000313" key="6">
    <source>
        <dbReference type="RefSeq" id="XP_011359096.1"/>
    </source>
</evidence>
<dbReference type="Pfam" id="PF14975">
    <property type="entry name" value="DUF4512"/>
    <property type="match status" value="1"/>
</dbReference>
<dbReference type="GeneID" id="120585565"/>
<dbReference type="RefSeq" id="XP_039697901.1">
    <property type="nucleotide sequence ID" value="XM_039841967.1"/>
</dbReference>
<dbReference type="OMA" id="SRIWPGK"/>
<dbReference type="PANTHER" id="PTHR13456:SF0">
    <property type="entry name" value="UPF0729 PROTEIN C18ORF32"/>
    <property type="match status" value="1"/>
</dbReference>
<dbReference type="InterPro" id="IPR026776">
    <property type="entry name" value="UPF0729_C18orf32-like"/>
</dbReference>
<comment type="function">
    <text evidence="1">May activate the NF-kappa-B signaling pathway.</text>
</comment>
<dbReference type="Proteomes" id="UP000515202">
    <property type="component" value="Unplaced"/>
</dbReference>
<proteinExistence type="inferred from homology"/>
<evidence type="ECO:0000313" key="5">
    <source>
        <dbReference type="Proteomes" id="UP000515202"/>
    </source>
</evidence>
<evidence type="ECO:0000256" key="4">
    <source>
        <dbReference type="SAM" id="MobiDB-lite"/>
    </source>
</evidence>
<dbReference type="GO" id="GO:0005783">
    <property type="term" value="C:endoplasmic reticulum"/>
    <property type="evidence" value="ECO:0007669"/>
    <property type="project" value="Ensembl"/>
</dbReference>
<organism evidence="5 6">
    <name type="scientific">Pteropus vampyrus</name>
    <name type="common">Large flying fox</name>
    <dbReference type="NCBI Taxonomy" id="132908"/>
    <lineage>
        <taxon>Eukaryota</taxon>
        <taxon>Metazoa</taxon>
        <taxon>Chordata</taxon>
        <taxon>Craniata</taxon>
        <taxon>Vertebrata</taxon>
        <taxon>Euteleostomi</taxon>
        <taxon>Mammalia</taxon>
        <taxon>Eutheria</taxon>
        <taxon>Laurasiatheria</taxon>
        <taxon>Chiroptera</taxon>
        <taxon>Yinpterochiroptera</taxon>
        <taxon>Pteropodoidea</taxon>
        <taxon>Pteropodidae</taxon>
        <taxon>Pteropodinae</taxon>
        <taxon>Pteropus</taxon>
    </lineage>
</organism>
<sequence length="76" mass="8654">MVCIPCIVIPILLWVYKKFLEPYIYPLISPFISRMWPRKAVQESNDKSKGKVGYQGADINGLPTKGPTEISDKKKD</sequence>
<dbReference type="RefSeq" id="XP_011359096.1">
    <property type="nucleotide sequence ID" value="XM_011360794.2"/>
</dbReference>
<feature type="region of interest" description="Disordered" evidence="4">
    <location>
        <begin position="43"/>
        <end position="76"/>
    </location>
</feature>
<dbReference type="GO" id="GO:0005811">
    <property type="term" value="C:lipid droplet"/>
    <property type="evidence" value="ECO:0007669"/>
    <property type="project" value="Ensembl"/>
</dbReference>
<name>A0A6P3Q9A0_PTEVA</name>
<dbReference type="PANTHER" id="PTHR13456">
    <property type="entry name" value="UPF0729 PROTEIN C18ORF32"/>
    <property type="match status" value="1"/>
</dbReference>
<gene>
    <name evidence="6" type="primary">CUNH18orf32</name>
</gene>
<accession>A0A6P3Q9A0</accession>